<dbReference type="AlphaFoldDB" id="A0AA39K6B0"/>
<dbReference type="GeneID" id="85362949"/>
<proteinExistence type="predicted"/>
<reference evidence="2" key="1">
    <citation type="submission" date="2023-06" db="EMBL/GenBank/DDBJ databases">
        <authorList>
            <consortium name="Lawrence Berkeley National Laboratory"/>
            <person name="Ahrendt S."/>
            <person name="Sahu N."/>
            <person name="Indic B."/>
            <person name="Wong-Bajracharya J."/>
            <person name="Merenyi Z."/>
            <person name="Ke H.-M."/>
            <person name="Monk M."/>
            <person name="Kocsube S."/>
            <person name="Drula E."/>
            <person name="Lipzen A."/>
            <person name="Balint B."/>
            <person name="Henrissat B."/>
            <person name="Andreopoulos B."/>
            <person name="Martin F.M."/>
            <person name="Harder C.B."/>
            <person name="Rigling D."/>
            <person name="Ford K.L."/>
            <person name="Foster G.D."/>
            <person name="Pangilinan J."/>
            <person name="Papanicolaou A."/>
            <person name="Barry K."/>
            <person name="LaButti K."/>
            <person name="Viragh M."/>
            <person name="Koriabine M."/>
            <person name="Yan M."/>
            <person name="Riley R."/>
            <person name="Champramary S."/>
            <person name="Plett K.L."/>
            <person name="Tsai I.J."/>
            <person name="Slot J."/>
            <person name="Sipos G."/>
            <person name="Plett J."/>
            <person name="Nagy L.G."/>
            <person name="Grigoriev I.V."/>
        </authorList>
    </citation>
    <scope>NUCLEOTIDE SEQUENCE</scope>
    <source>
        <strain evidence="2">CCBAS 213</strain>
    </source>
</reference>
<dbReference type="Pfam" id="PF01636">
    <property type="entry name" value="APH"/>
    <property type="match status" value="1"/>
</dbReference>
<dbReference type="InterPro" id="IPR011009">
    <property type="entry name" value="Kinase-like_dom_sf"/>
</dbReference>
<name>A0AA39K6B0_ARMTA</name>
<evidence type="ECO:0000259" key="1">
    <source>
        <dbReference type="Pfam" id="PF01636"/>
    </source>
</evidence>
<gene>
    <name evidence="2" type="ORF">EV420DRAFT_1695052</name>
</gene>
<comment type="caution">
    <text evidence="2">The sequence shown here is derived from an EMBL/GenBank/DDBJ whole genome shotgun (WGS) entry which is preliminary data.</text>
</comment>
<dbReference type="EMBL" id="JAUEPS010000026">
    <property type="protein sequence ID" value="KAK0455361.1"/>
    <property type="molecule type" value="Genomic_DNA"/>
</dbReference>
<evidence type="ECO:0000313" key="3">
    <source>
        <dbReference type="Proteomes" id="UP001175211"/>
    </source>
</evidence>
<protein>
    <recommendedName>
        <fullName evidence="1">Aminoglycoside phosphotransferase domain-containing protein</fullName>
    </recommendedName>
</protein>
<dbReference type="InterPro" id="IPR002575">
    <property type="entry name" value="Aminoglycoside_PTrfase"/>
</dbReference>
<evidence type="ECO:0000313" key="2">
    <source>
        <dbReference type="EMBL" id="KAK0455361.1"/>
    </source>
</evidence>
<organism evidence="2 3">
    <name type="scientific">Armillaria tabescens</name>
    <name type="common">Ringless honey mushroom</name>
    <name type="synonym">Agaricus tabescens</name>
    <dbReference type="NCBI Taxonomy" id="1929756"/>
    <lineage>
        <taxon>Eukaryota</taxon>
        <taxon>Fungi</taxon>
        <taxon>Dikarya</taxon>
        <taxon>Basidiomycota</taxon>
        <taxon>Agaricomycotina</taxon>
        <taxon>Agaricomycetes</taxon>
        <taxon>Agaricomycetidae</taxon>
        <taxon>Agaricales</taxon>
        <taxon>Marasmiineae</taxon>
        <taxon>Physalacriaceae</taxon>
        <taxon>Desarmillaria</taxon>
    </lineage>
</organism>
<keyword evidence="3" id="KW-1185">Reference proteome</keyword>
<dbReference type="RefSeq" id="XP_060328871.1">
    <property type="nucleotide sequence ID" value="XM_060479401.1"/>
</dbReference>
<feature type="domain" description="Aminoglycoside phosphotransferase" evidence="1">
    <location>
        <begin position="79"/>
        <end position="230"/>
    </location>
</feature>
<dbReference type="Gene3D" id="3.30.200.150">
    <property type="match status" value="1"/>
</dbReference>
<dbReference type="Proteomes" id="UP001175211">
    <property type="component" value="Unassembled WGS sequence"/>
</dbReference>
<dbReference type="PANTHER" id="PTHR21310">
    <property type="entry name" value="AMINOGLYCOSIDE PHOSPHOTRANSFERASE-RELATED-RELATED"/>
    <property type="match status" value="1"/>
</dbReference>
<accession>A0AA39K6B0</accession>
<dbReference type="InterPro" id="IPR051678">
    <property type="entry name" value="AGP_Transferase"/>
</dbReference>
<sequence length="276" mass="31314">MWREAAVSEKSQSRSMQWHVVVGFRNLIRGWIHRHVLIPISQIYCCYFRPDLIQEGIFSLPFNLVLKSSPHARESEGIAMSIPHSMGVPVPRFILYGEHSPNTRSRKGSIFMTRIPGKMLQDVIKSLSPEELHTIMQELSEIPDCMQSYSNPWGTRIYGVDGKDIYGGHVSGHHIRACDDEHSFYATLLRAAGARDDDKEGLANPNNIVFTHGDLWDHNIMVDHGHISGIYTSILRWIGLQVPWTKQLASLPGYKYSKELEYDLALIAVSDSSFPI</sequence>
<dbReference type="SUPFAM" id="SSF56112">
    <property type="entry name" value="Protein kinase-like (PK-like)"/>
    <property type="match status" value="1"/>
</dbReference>
<dbReference type="Gene3D" id="3.90.1200.10">
    <property type="match status" value="1"/>
</dbReference>
<dbReference type="PANTHER" id="PTHR21310:SF55">
    <property type="entry name" value="AMINOGLYCOSIDE PHOSPHOTRANSFERASE DOMAIN-CONTAINING PROTEIN"/>
    <property type="match status" value="1"/>
</dbReference>